<evidence type="ECO:0000313" key="2">
    <source>
        <dbReference type="Proteomes" id="UP001149079"/>
    </source>
</evidence>
<sequence length="133" mass="14154">MAFDGILEDLTELLNHIVTGFVAKILLPTARAIRDRKPDKVLSCVHLAWKLPLEWDLGVDEDALLAHSGSEHGLQSLAQCGVGVACKDHEVNVGQESVIAERGGAVDNGDVVLVAENGAEPTVELQLQALQAV</sequence>
<dbReference type="GeneID" id="81409558"/>
<dbReference type="RefSeq" id="XP_056518187.1">
    <property type="nucleotide sequence ID" value="XM_056670388.1"/>
</dbReference>
<name>A0A9W9GJP5_9EURO</name>
<reference evidence="1" key="1">
    <citation type="submission" date="2022-11" db="EMBL/GenBank/DDBJ databases">
        <authorList>
            <person name="Petersen C."/>
        </authorList>
    </citation>
    <scope>NUCLEOTIDE SEQUENCE</scope>
    <source>
        <strain evidence="1">IBT 22155</strain>
    </source>
</reference>
<proteinExistence type="predicted"/>
<gene>
    <name evidence="1" type="ORF">N7515_009644</name>
</gene>
<organism evidence="1 2">
    <name type="scientific">Penicillium bovifimosum</name>
    <dbReference type="NCBI Taxonomy" id="126998"/>
    <lineage>
        <taxon>Eukaryota</taxon>
        <taxon>Fungi</taxon>
        <taxon>Dikarya</taxon>
        <taxon>Ascomycota</taxon>
        <taxon>Pezizomycotina</taxon>
        <taxon>Eurotiomycetes</taxon>
        <taxon>Eurotiomycetidae</taxon>
        <taxon>Eurotiales</taxon>
        <taxon>Aspergillaceae</taxon>
        <taxon>Penicillium</taxon>
    </lineage>
</organism>
<protein>
    <submittedName>
        <fullName evidence="1">Uncharacterized protein</fullName>
    </submittedName>
</protein>
<keyword evidence="2" id="KW-1185">Reference proteome</keyword>
<dbReference type="EMBL" id="JAPQKL010000007">
    <property type="protein sequence ID" value="KAJ5121683.1"/>
    <property type="molecule type" value="Genomic_DNA"/>
</dbReference>
<accession>A0A9W9GJP5</accession>
<evidence type="ECO:0000313" key="1">
    <source>
        <dbReference type="EMBL" id="KAJ5121683.1"/>
    </source>
</evidence>
<dbReference type="Proteomes" id="UP001149079">
    <property type="component" value="Unassembled WGS sequence"/>
</dbReference>
<comment type="caution">
    <text evidence="1">The sequence shown here is derived from an EMBL/GenBank/DDBJ whole genome shotgun (WGS) entry which is preliminary data.</text>
</comment>
<reference evidence="1" key="2">
    <citation type="journal article" date="2023" name="IMA Fungus">
        <title>Comparative genomic study of the Penicillium genus elucidates a diverse pangenome and 15 lateral gene transfer events.</title>
        <authorList>
            <person name="Petersen C."/>
            <person name="Sorensen T."/>
            <person name="Nielsen M.R."/>
            <person name="Sondergaard T.E."/>
            <person name="Sorensen J.L."/>
            <person name="Fitzpatrick D.A."/>
            <person name="Frisvad J.C."/>
            <person name="Nielsen K.L."/>
        </authorList>
    </citation>
    <scope>NUCLEOTIDE SEQUENCE</scope>
    <source>
        <strain evidence="1">IBT 22155</strain>
    </source>
</reference>
<dbReference type="AlphaFoldDB" id="A0A9W9GJP5"/>